<reference evidence="2" key="2">
    <citation type="submission" date="2025-08" db="UniProtKB">
        <authorList>
            <consortium name="Ensembl"/>
        </authorList>
    </citation>
    <scope>IDENTIFICATION</scope>
</reference>
<sequence length="154" mass="17285">MGSGKKIKFAFCEIVQFAALCIPVFVVMQRFASIVKQVKEAGMQDGDASTAYWLIVASSVAYVTSVALVIWVPMKYMIAKKRKFFTARKGWRPVTLVYVILSTLPCFAFLIASSEVQINAAERFDMLSELPVSLVLLSFICVDIIDRLRKCRLT</sequence>
<dbReference type="Bgee" id="ENSLOCG00000010926">
    <property type="expression patterns" value="Expressed in intestine and 1 other cell type or tissue"/>
</dbReference>
<organism evidence="2 3">
    <name type="scientific">Lepisosteus oculatus</name>
    <name type="common">Spotted gar</name>
    <dbReference type="NCBI Taxonomy" id="7918"/>
    <lineage>
        <taxon>Eukaryota</taxon>
        <taxon>Metazoa</taxon>
        <taxon>Chordata</taxon>
        <taxon>Craniata</taxon>
        <taxon>Vertebrata</taxon>
        <taxon>Euteleostomi</taxon>
        <taxon>Actinopterygii</taxon>
        <taxon>Neopterygii</taxon>
        <taxon>Holostei</taxon>
        <taxon>Semionotiformes</taxon>
        <taxon>Lepisosteidae</taxon>
        <taxon>Lepisosteus</taxon>
    </lineage>
</organism>
<dbReference type="AlphaFoldDB" id="W5MYD8"/>
<reference evidence="3" key="1">
    <citation type="submission" date="2011-12" db="EMBL/GenBank/DDBJ databases">
        <title>The Draft Genome of Lepisosteus oculatus.</title>
        <authorList>
            <consortium name="The Broad Institute Genome Assembly &amp; Analysis Group"/>
            <consortium name="Computational R&amp;D Group"/>
            <consortium name="and Sequencing Platform"/>
            <person name="Di Palma F."/>
            <person name="Alfoldi J."/>
            <person name="Johnson J."/>
            <person name="Berlin A."/>
            <person name="Gnerre S."/>
            <person name="Jaffe D."/>
            <person name="MacCallum I."/>
            <person name="Young S."/>
            <person name="Walker B.J."/>
            <person name="Lander E.S."/>
            <person name="Lindblad-Toh K."/>
        </authorList>
    </citation>
    <scope>NUCLEOTIDE SEQUENCE [LARGE SCALE GENOMIC DNA]</scope>
</reference>
<evidence type="ECO:0000313" key="3">
    <source>
        <dbReference type="Proteomes" id="UP000018468"/>
    </source>
</evidence>
<evidence type="ECO:0000313" key="2">
    <source>
        <dbReference type="Ensembl" id="ENSLOCP00000013397.1"/>
    </source>
</evidence>
<protein>
    <submittedName>
        <fullName evidence="2">Transmembrane protein 236</fullName>
    </submittedName>
</protein>
<name>W5MYD8_LEPOC</name>
<dbReference type="eggNOG" id="ENOG502QVFM">
    <property type="taxonomic scope" value="Eukaryota"/>
</dbReference>
<dbReference type="PANTHER" id="PTHR31453">
    <property type="entry name" value="TRANSMEMBRANE PROTEIN 236"/>
    <property type="match status" value="1"/>
</dbReference>
<keyword evidence="1" id="KW-1133">Transmembrane helix</keyword>
<accession>W5MYD8</accession>
<dbReference type="Ensembl" id="ENSLOCT00000013426.1">
    <property type="protein sequence ID" value="ENSLOCP00000013397.1"/>
    <property type="gene ID" value="ENSLOCG00000010926.1"/>
</dbReference>
<keyword evidence="3" id="KW-1185">Reference proteome</keyword>
<dbReference type="EMBL" id="AHAT01017626">
    <property type="status" value="NOT_ANNOTATED_CDS"/>
    <property type="molecule type" value="Genomic_DNA"/>
</dbReference>
<keyword evidence="1" id="KW-0472">Membrane</keyword>
<evidence type="ECO:0000256" key="1">
    <source>
        <dbReference type="SAM" id="Phobius"/>
    </source>
</evidence>
<dbReference type="PANTHER" id="PTHR31453:SF2">
    <property type="entry name" value="TRANSMEMBRANE PROTEIN 236"/>
    <property type="match status" value="1"/>
</dbReference>
<feature type="transmembrane region" description="Helical" evidence="1">
    <location>
        <begin position="9"/>
        <end position="31"/>
    </location>
</feature>
<dbReference type="Proteomes" id="UP000018468">
    <property type="component" value="Linkage group LG9"/>
</dbReference>
<dbReference type="STRING" id="7918.ENSLOCP00000013397"/>
<feature type="transmembrane region" description="Helical" evidence="1">
    <location>
        <begin position="126"/>
        <end position="145"/>
    </location>
</feature>
<feature type="transmembrane region" description="Helical" evidence="1">
    <location>
        <begin position="51"/>
        <end position="74"/>
    </location>
</feature>
<proteinExistence type="predicted"/>
<dbReference type="InParanoid" id="W5MYD8"/>
<dbReference type="HOGENOM" id="CLU_072609_1_0_1"/>
<dbReference type="InterPro" id="IPR020394">
    <property type="entry name" value="Uncharacterised_FAM23-like_TM"/>
</dbReference>
<dbReference type="GeneTree" id="ENSGT00390000015525"/>
<feature type="transmembrane region" description="Helical" evidence="1">
    <location>
        <begin position="95"/>
        <end position="114"/>
    </location>
</feature>
<reference evidence="2" key="3">
    <citation type="submission" date="2025-09" db="UniProtKB">
        <authorList>
            <consortium name="Ensembl"/>
        </authorList>
    </citation>
    <scope>IDENTIFICATION</scope>
</reference>
<keyword evidence="1" id="KW-0812">Transmembrane</keyword>